<dbReference type="SMART" id="SM00369">
    <property type="entry name" value="LRR_TYP"/>
    <property type="match status" value="4"/>
</dbReference>
<organism evidence="4 5">
    <name type="scientific">Stegodyphus mimosarum</name>
    <name type="common">African social velvet spider</name>
    <dbReference type="NCBI Taxonomy" id="407821"/>
    <lineage>
        <taxon>Eukaryota</taxon>
        <taxon>Metazoa</taxon>
        <taxon>Ecdysozoa</taxon>
        <taxon>Arthropoda</taxon>
        <taxon>Chelicerata</taxon>
        <taxon>Arachnida</taxon>
        <taxon>Araneae</taxon>
        <taxon>Araneomorphae</taxon>
        <taxon>Entelegynae</taxon>
        <taxon>Eresoidea</taxon>
        <taxon>Eresidae</taxon>
        <taxon>Stegodyphus</taxon>
    </lineage>
</organism>
<protein>
    <submittedName>
        <fullName evidence="4">Leucine-rich repeat-containing protein 15</fullName>
    </submittedName>
</protein>
<dbReference type="PROSITE" id="PS51450">
    <property type="entry name" value="LRR"/>
    <property type="match status" value="1"/>
</dbReference>
<keyword evidence="3" id="KW-0732">Signal</keyword>
<dbReference type="OMA" id="MICKNIM"/>
<dbReference type="PANTHER" id="PTHR24369:SF213">
    <property type="entry name" value="INSULIN LIKE GROWTH FACTOR BINDING PROTEIN ACID LABILE SUBUNIT"/>
    <property type="match status" value="1"/>
</dbReference>
<dbReference type="AlphaFoldDB" id="A0A087TWP9"/>
<accession>A0A087TWP9</accession>
<dbReference type="Gene3D" id="3.80.10.10">
    <property type="entry name" value="Ribonuclease Inhibitor"/>
    <property type="match status" value="1"/>
</dbReference>
<feature type="chain" id="PRO_5001830018" evidence="3">
    <location>
        <begin position="20"/>
        <end position="312"/>
    </location>
</feature>
<gene>
    <name evidence="4" type="ORF">X975_25332</name>
</gene>
<keyword evidence="5" id="KW-1185">Reference proteome</keyword>
<dbReference type="InterPro" id="IPR001611">
    <property type="entry name" value="Leu-rich_rpt"/>
</dbReference>
<evidence type="ECO:0000313" key="4">
    <source>
        <dbReference type="EMBL" id="KFM69538.1"/>
    </source>
</evidence>
<dbReference type="InterPro" id="IPR032675">
    <property type="entry name" value="LRR_dom_sf"/>
</dbReference>
<feature type="signal peptide" evidence="3">
    <location>
        <begin position="1"/>
        <end position="19"/>
    </location>
</feature>
<dbReference type="OrthoDB" id="2013775at2759"/>
<dbReference type="SUPFAM" id="SSF52058">
    <property type="entry name" value="L domain-like"/>
    <property type="match status" value="1"/>
</dbReference>
<feature type="non-terminal residue" evidence="4">
    <location>
        <position position="312"/>
    </location>
</feature>
<sequence length="312" mass="35684">MSSVQVIYVFTLLFVFASCEPKACPDLEDVAPCTCKRLAYGLQAICANFNSSSQLVKAFRIIRSYRISTVLLYGLHIPDILPNEVFDGMHIEELRIQKSKLKFLQPAFTGLENTLRILSLKNSTITSNNGFALARLTKLENLNIRSFHLIKVRDTWLSENVPNIQSLTLDENNIKELENHAFSRLAYLKAISLANNQIEIVKRSMFPHPAMHLIKIDLSTNLIEQLPPDIFVDMPSLTEIILSRNKLQTLLETTWKPVWETLRIVFLIDNQIVCDNKLNWLKTLRRVYNLKGNCAAPKEMAGKSIAEIYYET</sequence>
<dbReference type="Pfam" id="PF13855">
    <property type="entry name" value="LRR_8"/>
    <property type="match status" value="2"/>
</dbReference>
<dbReference type="InterPro" id="IPR003591">
    <property type="entry name" value="Leu-rich_rpt_typical-subtyp"/>
</dbReference>
<dbReference type="GO" id="GO:0005886">
    <property type="term" value="C:plasma membrane"/>
    <property type="evidence" value="ECO:0007669"/>
    <property type="project" value="TreeGrafter"/>
</dbReference>
<dbReference type="EMBL" id="KK117098">
    <property type="protein sequence ID" value="KFM69538.1"/>
    <property type="molecule type" value="Genomic_DNA"/>
</dbReference>
<keyword evidence="2" id="KW-0677">Repeat</keyword>
<dbReference type="PANTHER" id="PTHR24369">
    <property type="entry name" value="ANTIGEN BSP, PUTATIVE-RELATED"/>
    <property type="match status" value="1"/>
</dbReference>
<dbReference type="STRING" id="407821.A0A087TWP9"/>
<evidence type="ECO:0000256" key="3">
    <source>
        <dbReference type="SAM" id="SignalP"/>
    </source>
</evidence>
<dbReference type="InterPro" id="IPR050541">
    <property type="entry name" value="LRR_TM_domain-containing"/>
</dbReference>
<evidence type="ECO:0000256" key="1">
    <source>
        <dbReference type="ARBA" id="ARBA00022614"/>
    </source>
</evidence>
<keyword evidence="1" id="KW-0433">Leucine-rich repeat</keyword>
<reference evidence="4 5" key="1">
    <citation type="submission" date="2013-11" db="EMBL/GenBank/DDBJ databases">
        <title>Genome sequencing of Stegodyphus mimosarum.</title>
        <authorList>
            <person name="Bechsgaard J."/>
        </authorList>
    </citation>
    <scope>NUCLEOTIDE SEQUENCE [LARGE SCALE GENOMIC DNA]</scope>
</reference>
<name>A0A087TWP9_STEMI</name>
<proteinExistence type="predicted"/>
<dbReference type="Proteomes" id="UP000054359">
    <property type="component" value="Unassembled WGS sequence"/>
</dbReference>
<evidence type="ECO:0000313" key="5">
    <source>
        <dbReference type="Proteomes" id="UP000054359"/>
    </source>
</evidence>
<evidence type="ECO:0000256" key="2">
    <source>
        <dbReference type="ARBA" id="ARBA00022737"/>
    </source>
</evidence>